<dbReference type="PANTHER" id="PTHR31509">
    <property type="entry name" value="BPS1-LIKE PROTEIN"/>
    <property type="match status" value="1"/>
</dbReference>
<proteinExistence type="inferred from homology"/>
<dbReference type="GO" id="GO:0016020">
    <property type="term" value="C:membrane"/>
    <property type="evidence" value="ECO:0007669"/>
    <property type="project" value="UniProtKB-SubCell"/>
</dbReference>
<keyword evidence="3" id="KW-1133">Transmembrane helix</keyword>
<evidence type="ECO:0000313" key="6">
    <source>
        <dbReference type="EMBL" id="KAH7306775.1"/>
    </source>
</evidence>
<gene>
    <name evidence="6" type="ORF">KP509_22G029500</name>
</gene>
<keyword evidence="2" id="KW-0812">Transmembrane</keyword>
<name>A0A8T2S3P1_CERRI</name>
<dbReference type="InterPro" id="IPR008511">
    <property type="entry name" value="ROH1-like"/>
</dbReference>
<evidence type="ECO:0000256" key="1">
    <source>
        <dbReference type="ARBA" id="ARBA00004167"/>
    </source>
</evidence>
<dbReference type="AlphaFoldDB" id="A0A8T2S3P1"/>
<dbReference type="Pfam" id="PF05633">
    <property type="entry name" value="ROH1-like"/>
    <property type="match status" value="2"/>
</dbReference>
<reference evidence="6" key="1">
    <citation type="submission" date="2021-08" db="EMBL/GenBank/DDBJ databases">
        <title>WGS assembly of Ceratopteris richardii.</title>
        <authorList>
            <person name="Marchant D.B."/>
            <person name="Chen G."/>
            <person name="Jenkins J."/>
            <person name="Shu S."/>
            <person name="Leebens-Mack J."/>
            <person name="Grimwood J."/>
            <person name="Schmutz J."/>
            <person name="Soltis P."/>
            <person name="Soltis D."/>
            <person name="Chen Z.-H."/>
        </authorList>
    </citation>
    <scope>NUCLEOTIDE SEQUENCE</scope>
    <source>
        <strain evidence="6">Whitten #5841</strain>
        <tissue evidence="6">Leaf</tissue>
    </source>
</reference>
<organism evidence="6 7">
    <name type="scientific">Ceratopteris richardii</name>
    <name type="common">Triangle waterfern</name>
    <dbReference type="NCBI Taxonomy" id="49495"/>
    <lineage>
        <taxon>Eukaryota</taxon>
        <taxon>Viridiplantae</taxon>
        <taxon>Streptophyta</taxon>
        <taxon>Embryophyta</taxon>
        <taxon>Tracheophyta</taxon>
        <taxon>Polypodiopsida</taxon>
        <taxon>Polypodiidae</taxon>
        <taxon>Polypodiales</taxon>
        <taxon>Pteridineae</taxon>
        <taxon>Pteridaceae</taxon>
        <taxon>Parkerioideae</taxon>
        <taxon>Ceratopteris</taxon>
    </lineage>
</organism>
<evidence type="ECO:0000313" key="7">
    <source>
        <dbReference type="Proteomes" id="UP000825935"/>
    </source>
</evidence>
<evidence type="ECO:0000256" key="4">
    <source>
        <dbReference type="ARBA" id="ARBA00023136"/>
    </source>
</evidence>
<dbReference type="EMBL" id="CM035427">
    <property type="protein sequence ID" value="KAH7306775.1"/>
    <property type="molecule type" value="Genomic_DNA"/>
</dbReference>
<keyword evidence="7" id="KW-1185">Reference proteome</keyword>
<comment type="subcellular location">
    <subcellularLocation>
        <location evidence="1">Membrane</location>
        <topology evidence="1">Single-pass membrane protein</topology>
    </subcellularLocation>
</comment>
<evidence type="ECO:0000256" key="2">
    <source>
        <dbReference type="ARBA" id="ARBA00022692"/>
    </source>
</evidence>
<evidence type="ECO:0000256" key="5">
    <source>
        <dbReference type="ARBA" id="ARBA00035114"/>
    </source>
</evidence>
<accession>A0A8T2S3P1</accession>
<protein>
    <submittedName>
        <fullName evidence="6">Uncharacterized protein</fullName>
    </submittedName>
</protein>
<sequence>MSGSSLFATLGAAIQSFSSPSYSLKVPIPEAKTDPTVLAFESELASHLDQLNLSDETRYLRIQWLCQAMDMVLSTHSSTERMVSESHHPVSNVDGKSINTLLENSIKLLDTCVVLKTAVGEIKNYCGYLEIALRAVQKDPMSEIQVKRCMKALKKCMEVLNRKDDFVHHFGQRRSKLENCSSTLRRMGEKLNTEVNSIGNYPTAIYAAQVVTIFVCSLLSSAFSLKPKRSFSSVCAGGQSSWSFSLSRLQKQVKEQTDQKKSRGSIALLEELDMADIAVRDFHNLLEKRLHRNPSFEKVAQILKVKESVEVLQALLTDLQHGISTLEFQVESIYRNLLRSRMAFIDMHQGS</sequence>
<dbReference type="Proteomes" id="UP000825935">
    <property type="component" value="Chromosome 22"/>
</dbReference>
<dbReference type="OrthoDB" id="694709at2759"/>
<evidence type="ECO:0000256" key="3">
    <source>
        <dbReference type="ARBA" id="ARBA00022989"/>
    </source>
</evidence>
<keyword evidence="4" id="KW-0472">Membrane</keyword>
<dbReference type="OMA" id="VENYQML"/>
<comment type="similarity">
    <text evidence="5">Belongs to the ROH1 family.</text>
</comment>
<comment type="caution">
    <text evidence="6">The sequence shown here is derived from an EMBL/GenBank/DDBJ whole genome shotgun (WGS) entry which is preliminary data.</text>
</comment>